<comment type="caution">
    <text evidence="2">The sequence shown here is derived from an EMBL/GenBank/DDBJ whole genome shotgun (WGS) entry which is preliminary data.</text>
</comment>
<name>A0A4Y7T3Y3_COPMI</name>
<evidence type="ECO:0000256" key="1">
    <source>
        <dbReference type="SAM" id="MobiDB-lite"/>
    </source>
</evidence>
<organism evidence="2 3">
    <name type="scientific">Coprinellus micaceus</name>
    <name type="common">Glistening ink-cap mushroom</name>
    <name type="synonym">Coprinus micaceus</name>
    <dbReference type="NCBI Taxonomy" id="71717"/>
    <lineage>
        <taxon>Eukaryota</taxon>
        <taxon>Fungi</taxon>
        <taxon>Dikarya</taxon>
        <taxon>Basidiomycota</taxon>
        <taxon>Agaricomycotina</taxon>
        <taxon>Agaricomycetes</taxon>
        <taxon>Agaricomycetidae</taxon>
        <taxon>Agaricales</taxon>
        <taxon>Agaricineae</taxon>
        <taxon>Psathyrellaceae</taxon>
        <taxon>Coprinellus</taxon>
    </lineage>
</organism>
<sequence length="147" mass="16728">MPVILSHQTECENPENFYPVPRSSLLLLSDYVDEDGNLTSTGRHDKDWKNRDTSDSTTYENGTARRSLSSSASPCLELMTINGRLEIPSTPTPDHGSNLTPFDTIPWSFWKSGRLRRVCYTHYLYRKGPSAPEAWHTKQNVHLVGFK</sequence>
<gene>
    <name evidence="2" type="ORF">FA13DRAFT_1735897</name>
</gene>
<dbReference type="Proteomes" id="UP000298030">
    <property type="component" value="Unassembled WGS sequence"/>
</dbReference>
<dbReference type="EMBL" id="QPFP01000034">
    <property type="protein sequence ID" value="TEB28269.1"/>
    <property type="molecule type" value="Genomic_DNA"/>
</dbReference>
<accession>A0A4Y7T3Y3</accession>
<proteinExistence type="predicted"/>
<feature type="compositionally biased region" description="Polar residues" evidence="1">
    <location>
        <begin position="55"/>
        <end position="66"/>
    </location>
</feature>
<evidence type="ECO:0000313" key="2">
    <source>
        <dbReference type="EMBL" id="TEB28269.1"/>
    </source>
</evidence>
<dbReference type="AlphaFoldDB" id="A0A4Y7T3Y3"/>
<protein>
    <submittedName>
        <fullName evidence="2">Uncharacterized protein</fullName>
    </submittedName>
</protein>
<feature type="region of interest" description="Disordered" evidence="1">
    <location>
        <begin position="38"/>
        <end position="66"/>
    </location>
</feature>
<keyword evidence="3" id="KW-1185">Reference proteome</keyword>
<feature type="compositionally biased region" description="Basic and acidic residues" evidence="1">
    <location>
        <begin position="42"/>
        <end position="54"/>
    </location>
</feature>
<evidence type="ECO:0000313" key="3">
    <source>
        <dbReference type="Proteomes" id="UP000298030"/>
    </source>
</evidence>
<reference evidence="2 3" key="1">
    <citation type="journal article" date="2019" name="Nat. Ecol. Evol.">
        <title>Megaphylogeny resolves global patterns of mushroom evolution.</title>
        <authorList>
            <person name="Varga T."/>
            <person name="Krizsan K."/>
            <person name="Foldi C."/>
            <person name="Dima B."/>
            <person name="Sanchez-Garcia M."/>
            <person name="Sanchez-Ramirez S."/>
            <person name="Szollosi G.J."/>
            <person name="Szarkandi J.G."/>
            <person name="Papp V."/>
            <person name="Albert L."/>
            <person name="Andreopoulos W."/>
            <person name="Angelini C."/>
            <person name="Antonin V."/>
            <person name="Barry K.W."/>
            <person name="Bougher N.L."/>
            <person name="Buchanan P."/>
            <person name="Buyck B."/>
            <person name="Bense V."/>
            <person name="Catcheside P."/>
            <person name="Chovatia M."/>
            <person name="Cooper J."/>
            <person name="Damon W."/>
            <person name="Desjardin D."/>
            <person name="Finy P."/>
            <person name="Geml J."/>
            <person name="Haridas S."/>
            <person name="Hughes K."/>
            <person name="Justo A."/>
            <person name="Karasinski D."/>
            <person name="Kautmanova I."/>
            <person name="Kiss B."/>
            <person name="Kocsube S."/>
            <person name="Kotiranta H."/>
            <person name="LaButti K.M."/>
            <person name="Lechner B.E."/>
            <person name="Liimatainen K."/>
            <person name="Lipzen A."/>
            <person name="Lukacs Z."/>
            <person name="Mihaltcheva S."/>
            <person name="Morgado L.N."/>
            <person name="Niskanen T."/>
            <person name="Noordeloos M.E."/>
            <person name="Ohm R.A."/>
            <person name="Ortiz-Santana B."/>
            <person name="Ovrebo C."/>
            <person name="Racz N."/>
            <person name="Riley R."/>
            <person name="Savchenko A."/>
            <person name="Shiryaev A."/>
            <person name="Soop K."/>
            <person name="Spirin V."/>
            <person name="Szebenyi C."/>
            <person name="Tomsovsky M."/>
            <person name="Tulloss R.E."/>
            <person name="Uehling J."/>
            <person name="Grigoriev I.V."/>
            <person name="Vagvolgyi C."/>
            <person name="Papp T."/>
            <person name="Martin F.M."/>
            <person name="Miettinen O."/>
            <person name="Hibbett D.S."/>
            <person name="Nagy L.G."/>
        </authorList>
    </citation>
    <scope>NUCLEOTIDE SEQUENCE [LARGE SCALE GENOMIC DNA]</scope>
    <source>
        <strain evidence="2 3">FP101781</strain>
    </source>
</reference>